<evidence type="ECO:0000256" key="19">
    <source>
        <dbReference type="SAM" id="MobiDB-lite"/>
    </source>
</evidence>
<evidence type="ECO:0000256" key="7">
    <source>
        <dbReference type="ARBA" id="ARBA00018337"/>
    </source>
</evidence>
<feature type="compositionally biased region" description="Pro residues" evidence="19">
    <location>
        <begin position="60"/>
        <end position="69"/>
    </location>
</feature>
<evidence type="ECO:0000256" key="3">
    <source>
        <dbReference type="ARBA" id="ARBA00005119"/>
    </source>
</evidence>
<evidence type="ECO:0000256" key="4">
    <source>
        <dbReference type="ARBA" id="ARBA00005189"/>
    </source>
</evidence>
<keyword evidence="11" id="KW-0999">Mitochondrion inner membrane</keyword>
<dbReference type="GO" id="GO:0032049">
    <property type="term" value="P:cardiolipin biosynthetic process"/>
    <property type="evidence" value="ECO:0007669"/>
    <property type="project" value="InterPro"/>
</dbReference>
<evidence type="ECO:0000256" key="1">
    <source>
        <dbReference type="ARBA" id="ARBA00001946"/>
    </source>
</evidence>
<dbReference type="AlphaFoldDB" id="A0A3N4LCJ8"/>
<reference evidence="20 21" key="1">
    <citation type="journal article" date="2018" name="Nat. Ecol. Evol.">
        <title>Pezizomycetes genomes reveal the molecular basis of ectomycorrhizal truffle lifestyle.</title>
        <authorList>
            <person name="Murat C."/>
            <person name="Payen T."/>
            <person name="Noel B."/>
            <person name="Kuo A."/>
            <person name="Morin E."/>
            <person name="Chen J."/>
            <person name="Kohler A."/>
            <person name="Krizsan K."/>
            <person name="Balestrini R."/>
            <person name="Da Silva C."/>
            <person name="Montanini B."/>
            <person name="Hainaut M."/>
            <person name="Levati E."/>
            <person name="Barry K.W."/>
            <person name="Belfiori B."/>
            <person name="Cichocki N."/>
            <person name="Clum A."/>
            <person name="Dockter R.B."/>
            <person name="Fauchery L."/>
            <person name="Guy J."/>
            <person name="Iotti M."/>
            <person name="Le Tacon F."/>
            <person name="Lindquist E.A."/>
            <person name="Lipzen A."/>
            <person name="Malagnac F."/>
            <person name="Mello A."/>
            <person name="Molinier V."/>
            <person name="Miyauchi S."/>
            <person name="Poulain J."/>
            <person name="Riccioni C."/>
            <person name="Rubini A."/>
            <person name="Sitrit Y."/>
            <person name="Splivallo R."/>
            <person name="Traeger S."/>
            <person name="Wang M."/>
            <person name="Zifcakova L."/>
            <person name="Wipf D."/>
            <person name="Zambonelli A."/>
            <person name="Paolocci F."/>
            <person name="Nowrousian M."/>
            <person name="Ottonello S."/>
            <person name="Baldrian P."/>
            <person name="Spatafora J.W."/>
            <person name="Henrissat B."/>
            <person name="Nagy L.G."/>
            <person name="Aury J.M."/>
            <person name="Wincker P."/>
            <person name="Grigoriev I.V."/>
            <person name="Bonfante P."/>
            <person name="Martin F.M."/>
        </authorList>
    </citation>
    <scope>NUCLEOTIDE SEQUENCE [LARGE SCALE GENOMIC DNA]</scope>
    <source>
        <strain evidence="20 21">ATCC MYA-4762</strain>
    </source>
</reference>
<gene>
    <name evidence="20" type="ORF">L211DRAFT_841530</name>
</gene>
<keyword evidence="12" id="KW-0460">Magnesium</keyword>
<evidence type="ECO:0000313" key="20">
    <source>
        <dbReference type="EMBL" id="RPB20597.1"/>
    </source>
</evidence>
<evidence type="ECO:0000256" key="16">
    <source>
        <dbReference type="ARBA" id="ARBA00023209"/>
    </source>
</evidence>
<dbReference type="GO" id="GO:0016024">
    <property type="term" value="P:CDP-diacylglycerol biosynthetic process"/>
    <property type="evidence" value="ECO:0007669"/>
    <property type="project" value="UniProtKB-UniPathway"/>
</dbReference>
<evidence type="ECO:0000256" key="9">
    <source>
        <dbReference type="ARBA" id="ARBA00022679"/>
    </source>
</evidence>
<evidence type="ECO:0000256" key="11">
    <source>
        <dbReference type="ARBA" id="ARBA00022792"/>
    </source>
</evidence>
<dbReference type="InParanoid" id="A0A3N4LCJ8"/>
<comment type="similarity">
    <text evidence="5">Belongs to the TAM41 family.</text>
</comment>
<keyword evidence="13" id="KW-0443">Lipid metabolism</keyword>
<dbReference type="OrthoDB" id="341477at2759"/>
<evidence type="ECO:0000256" key="6">
    <source>
        <dbReference type="ARBA" id="ARBA00012487"/>
    </source>
</evidence>
<keyword evidence="16" id="KW-0594">Phospholipid biosynthesis</keyword>
<evidence type="ECO:0000256" key="17">
    <source>
        <dbReference type="ARBA" id="ARBA00023264"/>
    </source>
</evidence>
<sequence length="479" mass="54583">MFRHLTSLLPTRRASILIQCPSSIHPPHYIRIPTAPCVPPTSHCRRTFLTTTPTTKKQQPPGPGDPSSPPLSLNPLLPPPNFDDDEPDWTTTFSPPPNLPYEFGSNQYMHVDDGLKEHLRTLLWQFRAPVRYAFAYGSGVFSQGTSTPTPMDKSRKKPMIDLIFGVTYTQHWHSINIAQHRDHYSFLGTLGSKVVAHVQDDFGAGVYFNPYVEVNGTLIKYGVVNLSTLHRDLTDWDTLYLAGRLHKPVKILRDDPKIRYANQLNLLSALRTALLLLPETFTEQQLYTTICNISYTGDPRMHLFTENQNKVTNIVTSQLHNFRRLYSPLIDVLPNVDFSSSSIGWSDSPKTTNLTQDMSPVRRANMVRRLPRAFRDRLYFQYQARYKIPRAEFESMVGLTEDAERMRRREGGGFERRIVEDETEGGIRVEVGKAVKKTIGWASSVQSVKGVLTAGLGRSLRYLGEKVGKWKEGRRKQER</sequence>
<dbReference type="STRING" id="1051890.A0A3N4LCJ8"/>
<evidence type="ECO:0000313" key="21">
    <source>
        <dbReference type="Proteomes" id="UP000267821"/>
    </source>
</evidence>
<name>A0A3N4LCJ8_9PEZI</name>
<evidence type="ECO:0000256" key="5">
    <source>
        <dbReference type="ARBA" id="ARBA00005458"/>
    </source>
</evidence>
<keyword evidence="9" id="KW-0808">Transferase</keyword>
<proteinExistence type="inferred from homology"/>
<dbReference type="InterPro" id="IPR015222">
    <property type="entry name" value="Tam41"/>
</dbReference>
<dbReference type="Pfam" id="PF09139">
    <property type="entry name" value="Tam41_Mmp37"/>
    <property type="match status" value="1"/>
</dbReference>
<dbReference type="GO" id="GO:0005743">
    <property type="term" value="C:mitochondrial inner membrane"/>
    <property type="evidence" value="ECO:0007669"/>
    <property type="project" value="UniProtKB-SubCell"/>
</dbReference>
<dbReference type="UniPathway" id="UPA00557">
    <property type="reaction ID" value="UER00614"/>
</dbReference>
<dbReference type="PANTHER" id="PTHR13619">
    <property type="entry name" value="PHOSPHATIDATE CYTIDYLYLTRANSFERASE, MITOCHONDRIAL"/>
    <property type="match status" value="1"/>
</dbReference>
<evidence type="ECO:0000256" key="8">
    <source>
        <dbReference type="ARBA" id="ARBA00022516"/>
    </source>
</evidence>
<comment type="subcellular location">
    <subcellularLocation>
        <location evidence="2">Mitochondrion inner membrane</location>
        <topology evidence="2">Peripheral membrane protein</topology>
        <orientation evidence="2">Matrix side</orientation>
    </subcellularLocation>
</comment>
<comment type="pathway">
    <text evidence="3">Phospholipid metabolism; CDP-diacylglycerol biosynthesis; CDP-diacylglycerol from sn-glycerol 3-phosphate: step 3/3.</text>
</comment>
<comment type="pathway">
    <text evidence="4">Lipid metabolism.</text>
</comment>
<accession>A0A3N4LCJ8</accession>
<evidence type="ECO:0000256" key="10">
    <source>
        <dbReference type="ARBA" id="ARBA00022695"/>
    </source>
</evidence>
<feature type="region of interest" description="Disordered" evidence="19">
    <location>
        <begin position="51"/>
        <end position="93"/>
    </location>
</feature>
<dbReference type="EC" id="2.7.7.41" evidence="6"/>
<evidence type="ECO:0000256" key="18">
    <source>
        <dbReference type="ARBA" id="ARBA00029893"/>
    </source>
</evidence>
<dbReference type="GO" id="GO:0004605">
    <property type="term" value="F:phosphatidate cytidylyltransferase activity"/>
    <property type="evidence" value="ECO:0007669"/>
    <property type="project" value="UniProtKB-EC"/>
</dbReference>
<organism evidence="20 21">
    <name type="scientific">Terfezia boudieri ATCC MYA-4762</name>
    <dbReference type="NCBI Taxonomy" id="1051890"/>
    <lineage>
        <taxon>Eukaryota</taxon>
        <taxon>Fungi</taxon>
        <taxon>Dikarya</taxon>
        <taxon>Ascomycota</taxon>
        <taxon>Pezizomycotina</taxon>
        <taxon>Pezizomycetes</taxon>
        <taxon>Pezizales</taxon>
        <taxon>Pezizaceae</taxon>
        <taxon>Terfezia</taxon>
    </lineage>
</organism>
<keyword evidence="8" id="KW-0444">Lipid biosynthesis</keyword>
<keyword evidence="10" id="KW-0548">Nucleotidyltransferase</keyword>
<comment type="cofactor">
    <cofactor evidence="1">
        <name>Mg(2+)</name>
        <dbReference type="ChEBI" id="CHEBI:18420"/>
    </cofactor>
</comment>
<evidence type="ECO:0000256" key="2">
    <source>
        <dbReference type="ARBA" id="ARBA00004443"/>
    </source>
</evidence>
<evidence type="ECO:0000256" key="12">
    <source>
        <dbReference type="ARBA" id="ARBA00022842"/>
    </source>
</evidence>
<keyword evidence="15" id="KW-0472">Membrane</keyword>
<evidence type="ECO:0000256" key="13">
    <source>
        <dbReference type="ARBA" id="ARBA00023098"/>
    </source>
</evidence>
<protein>
    <recommendedName>
        <fullName evidence="7">Phosphatidate cytidylyltransferase, mitochondrial</fullName>
        <ecNumber evidence="6">2.7.7.41</ecNumber>
    </recommendedName>
    <alternativeName>
        <fullName evidence="18">CDP-diacylglycerol synthase</fullName>
    </alternativeName>
</protein>
<keyword evidence="17" id="KW-1208">Phospholipid metabolism</keyword>
<evidence type="ECO:0000256" key="15">
    <source>
        <dbReference type="ARBA" id="ARBA00023136"/>
    </source>
</evidence>
<keyword evidence="14" id="KW-0496">Mitochondrion</keyword>
<dbReference type="Proteomes" id="UP000267821">
    <property type="component" value="Unassembled WGS sequence"/>
</dbReference>
<dbReference type="EMBL" id="ML121569">
    <property type="protein sequence ID" value="RPB20597.1"/>
    <property type="molecule type" value="Genomic_DNA"/>
</dbReference>
<evidence type="ECO:0000256" key="14">
    <source>
        <dbReference type="ARBA" id="ARBA00023128"/>
    </source>
</evidence>
<dbReference type="PANTHER" id="PTHR13619:SF0">
    <property type="entry name" value="PHOSPHATIDATE CYTIDYLYLTRANSFERASE, MITOCHONDRIAL"/>
    <property type="match status" value="1"/>
</dbReference>
<keyword evidence="21" id="KW-1185">Reference proteome</keyword>